<dbReference type="InterPro" id="IPR007438">
    <property type="entry name" value="DUF488"/>
</dbReference>
<evidence type="ECO:0000313" key="1">
    <source>
        <dbReference type="EMBL" id="MBB4053575.1"/>
    </source>
</evidence>
<organism evidence="1 2">
    <name type="scientific">Devosia subaequoris</name>
    <dbReference type="NCBI Taxonomy" id="395930"/>
    <lineage>
        <taxon>Bacteria</taxon>
        <taxon>Pseudomonadati</taxon>
        <taxon>Pseudomonadota</taxon>
        <taxon>Alphaproteobacteria</taxon>
        <taxon>Hyphomicrobiales</taxon>
        <taxon>Devosiaceae</taxon>
        <taxon>Devosia</taxon>
    </lineage>
</organism>
<gene>
    <name evidence="1" type="ORF">GGR20_003237</name>
</gene>
<reference evidence="1 2" key="1">
    <citation type="submission" date="2020-08" db="EMBL/GenBank/DDBJ databases">
        <title>Genomic Encyclopedia of Type Strains, Phase IV (KMG-IV): sequencing the most valuable type-strain genomes for metagenomic binning, comparative biology and taxonomic classification.</title>
        <authorList>
            <person name="Goeker M."/>
        </authorList>
    </citation>
    <scope>NUCLEOTIDE SEQUENCE [LARGE SCALE GENOMIC DNA]</scope>
    <source>
        <strain evidence="1 2">DSM 23447</strain>
    </source>
</reference>
<name>A0A7W6IR61_9HYPH</name>
<keyword evidence="2" id="KW-1185">Reference proteome</keyword>
<dbReference type="AlphaFoldDB" id="A0A7W6IR61"/>
<dbReference type="PIRSF" id="PIRSF024492">
    <property type="entry name" value="UCP024492"/>
    <property type="match status" value="1"/>
</dbReference>
<dbReference type="Pfam" id="PF04343">
    <property type="entry name" value="DUF488"/>
    <property type="match status" value="1"/>
</dbReference>
<dbReference type="PANTHER" id="PTHR39337:SF1">
    <property type="entry name" value="BLR5642 PROTEIN"/>
    <property type="match status" value="1"/>
</dbReference>
<sequence>MRQNPIFTIGHSDRDVAIFIEMLRAEQVQKVIDVRSFPRSRSNPQYNFDVLPSTLKDVQIGYEHWADLGGRRTKQQEKNYDINALWRNRSFHNYADYALTPQFQTVVAELIVAAMSARLTLMCSEAVWWRCHRRIITDYLLSRNVQVFHIMDVGRSVPAAITPGSKVLIDGSIHYPVVST</sequence>
<accession>A0A7W6IR61</accession>
<dbReference type="RefSeq" id="WP_183312359.1">
    <property type="nucleotide sequence ID" value="NZ_JACIEW010000009.1"/>
</dbReference>
<dbReference type="InterPro" id="IPR014519">
    <property type="entry name" value="UCP024492"/>
</dbReference>
<dbReference type="Proteomes" id="UP000547011">
    <property type="component" value="Unassembled WGS sequence"/>
</dbReference>
<proteinExistence type="predicted"/>
<dbReference type="EMBL" id="JACIEW010000009">
    <property type="protein sequence ID" value="MBB4053575.1"/>
    <property type="molecule type" value="Genomic_DNA"/>
</dbReference>
<comment type="caution">
    <text evidence="1">The sequence shown here is derived from an EMBL/GenBank/DDBJ whole genome shotgun (WGS) entry which is preliminary data.</text>
</comment>
<evidence type="ECO:0000313" key="2">
    <source>
        <dbReference type="Proteomes" id="UP000547011"/>
    </source>
</evidence>
<protein>
    <submittedName>
        <fullName evidence="1">Uncharacterized protein (DUF488 family)</fullName>
    </submittedName>
</protein>
<dbReference type="PANTHER" id="PTHR39337">
    <property type="entry name" value="BLR5642 PROTEIN"/>
    <property type="match status" value="1"/>
</dbReference>